<dbReference type="InterPro" id="IPR011006">
    <property type="entry name" value="CheY-like_superfamily"/>
</dbReference>
<organism evidence="9 10">
    <name type="scientific">Pseudaquabacterium terrae</name>
    <dbReference type="NCBI Taxonomy" id="2732868"/>
    <lineage>
        <taxon>Bacteria</taxon>
        <taxon>Pseudomonadati</taxon>
        <taxon>Pseudomonadota</taxon>
        <taxon>Betaproteobacteria</taxon>
        <taxon>Burkholderiales</taxon>
        <taxon>Sphaerotilaceae</taxon>
        <taxon>Pseudaquabacterium</taxon>
    </lineage>
</organism>
<dbReference type="Pfam" id="PF00512">
    <property type="entry name" value="HisKA"/>
    <property type="match status" value="1"/>
</dbReference>
<comment type="caution">
    <text evidence="9">The sequence shown here is derived from an EMBL/GenBank/DDBJ whole genome shotgun (WGS) entry which is preliminary data.</text>
</comment>
<dbReference type="EMBL" id="JABRWJ010000003">
    <property type="protein sequence ID" value="NRF67739.1"/>
    <property type="molecule type" value="Genomic_DNA"/>
</dbReference>
<evidence type="ECO:0000256" key="4">
    <source>
        <dbReference type="ARBA" id="ARBA00022679"/>
    </source>
</evidence>
<evidence type="ECO:0000256" key="3">
    <source>
        <dbReference type="ARBA" id="ARBA00022553"/>
    </source>
</evidence>
<evidence type="ECO:0000256" key="2">
    <source>
        <dbReference type="ARBA" id="ARBA00012438"/>
    </source>
</evidence>
<dbReference type="PROSITE" id="PS50109">
    <property type="entry name" value="HIS_KIN"/>
    <property type="match status" value="1"/>
</dbReference>
<dbReference type="InterPro" id="IPR004358">
    <property type="entry name" value="Sig_transdc_His_kin-like_C"/>
</dbReference>
<keyword evidence="4" id="KW-0808">Transferase</keyword>
<dbReference type="Gene3D" id="3.30.565.10">
    <property type="entry name" value="Histidine kinase-like ATPase, C-terminal domain"/>
    <property type="match status" value="1"/>
</dbReference>
<dbReference type="RefSeq" id="WP_173122828.1">
    <property type="nucleotide sequence ID" value="NZ_JABRWJ010000003.1"/>
</dbReference>
<protein>
    <recommendedName>
        <fullName evidence="2">histidine kinase</fullName>
        <ecNumber evidence="2">2.7.13.3</ecNumber>
    </recommendedName>
</protein>
<dbReference type="SMART" id="SM00448">
    <property type="entry name" value="REC"/>
    <property type="match status" value="1"/>
</dbReference>
<evidence type="ECO:0000259" key="8">
    <source>
        <dbReference type="PROSITE" id="PS50110"/>
    </source>
</evidence>
<accession>A0ABX2EGH8</accession>
<dbReference type="CDD" id="cd16922">
    <property type="entry name" value="HATPase_EvgS-ArcB-TorS-like"/>
    <property type="match status" value="1"/>
</dbReference>
<dbReference type="SUPFAM" id="SSF47384">
    <property type="entry name" value="Homodimeric domain of signal transducing histidine kinase"/>
    <property type="match status" value="1"/>
</dbReference>
<evidence type="ECO:0000256" key="5">
    <source>
        <dbReference type="ARBA" id="ARBA00022777"/>
    </source>
</evidence>
<dbReference type="Pfam" id="PF00072">
    <property type="entry name" value="Response_reg"/>
    <property type="match status" value="1"/>
</dbReference>
<dbReference type="Gene3D" id="1.10.287.130">
    <property type="match status" value="1"/>
</dbReference>
<dbReference type="EC" id="2.7.13.3" evidence="2"/>
<dbReference type="CDD" id="cd00082">
    <property type="entry name" value="HisKA"/>
    <property type="match status" value="1"/>
</dbReference>
<dbReference type="InterPro" id="IPR036890">
    <property type="entry name" value="HATPase_C_sf"/>
</dbReference>
<feature type="modified residue" description="4-aspartylphosphate" evidence="6">
    <location>
        <position position="60"/>
    </location>
</feature>
<reference evidence="9 10" key="1">
    <citation type="submission" date="2020-05" db="EMBL/GenBank/DDBJ databases">
        <title>Aquincola sp. isolate from soil.</title>
        <authorList>
            <person name="Han J."/>
            <person name="Kim D.-U."/>
        </authorList>
    </citation>
    <scope>NUCLEOTIDE SEQUENCE [LARGE SCALE GENOMIC DNA]</scope>
    <source>
        <strain evidence="9 10">S2</strain>
    </source>
</reference>
<name>A0ABX2EGH8_9BURK</name>
<dbReference type="InterPro" id="IPR003594">
    <property type="entry name" value="HATPase_dom"/>
</dbReference>
<keyword evidence="10" id="KW-1185">Reference proteome</keyword>
<comment type="catalytic activity">
    <reaction evidence="1">
        <text>ATP + protein L-histidine = ADP + protein N-phospho-L-histidine.</text>
        <dbReference type="EC" id="2.7.13.3"/>
    </reaction>
</comment>
<evidence type="ECO:0000256" key="6">
    <source>
        <dbReference type="PROSITE-ProRule" id="PRU00169"/>
    </source>
</evidence>
<dbReference type="SMART" id="SM00387">
    <property type="entry name" value="HATPase_c"/>
    <property type="match status" value="1"/>
</dbReference>
<dbReference type="PROSITE" id="PS50110">
    <property type="entry name" value="RESPONSE_REGULATORY"/>
    <property type="match status" value="1"/>
</dbReference>
<dbReference type="Pfam" id="PF02518">
    <property type="entry name" value="HATPase_c"/>
    <property type="match status" value="1"/>
</dbReference>
<dbReference type="InterPro" id="IPR036097">
    <property type="entry name" value="HisK_dim/P_sf"/>
</dbReference>
<dbReference type="PANTHER" id="PTHR43047">
    <property type="entry name" value="TWO-COMPONENT HISTIDINE PROTEIN KINASE"/>
    <property type="match status" value="1"/>
</dbReference>
<evidence type="ECO:0000313" key="10">
    <source>
        <dbReference type="Proteomes" id="UP000737171"/>
    </source>
</evidence>
<dbReference type="PRINTS" id="PR00344">
    <property type="entry name" value="BCTRLSENSOR"/>
</dbReference>
<evidence type="ECO:0000256" key="1">
    <source>
        <dbReference type="ARBA" id="ARBA00000085"/>
    </source>
</evidence>
<dbReference type="SUPFAM" id="SSF55874">
    <property type="entry name" value="ATPase domain of HSP90 chaperone/DNA topoisomerase II/histidine kinase"/>
    <property type="match status" value="1"/>
</dbReference>
<dbReference type="Gene3D" id="3.40.50.2300">
    <property type="match status" value="1"/>
</dbReference>
<proteinExistence type="predicted"/>
<dbReference type="InterPro" id="IPR005467">
    <property type="entry name" value="His_kinase_dom"/>
</dbReference>
<dbReference type="InterPro" id="IPR001789">
    <property type="entry name" value="Sig_transdc_resp-reg_receiver"/>
</dbReference>
<evidence type="ECO:0000313" key="9">
    <source>
        <dbReference type="EMBL" id="NRF67739.1"/>
    </source>
</evidence>
<keyword evidence="5" id="KW-0418">Kinase</keyword>
<evidence type="ECO:0000259" key="7">
    <source>
        <dbReference type="PROSITE" id="PS50109"/>
    </source>
</evidence>
<gene>
    <name evidence="9" type="ORF">HLB44_12150</name>
</gene>
<dbReference type="SUPFAM" id="SSF52172">
    <property type="entry name" value="CheY-like"/>
    <property type="match status" value="1"/>
</dbReference>
<dbReference type="SMART" id="SM00388">
    <property type="entry name" value="HisKA"/>
    <property type="match status" value="1"/>
</dbReference>
<keyword evidence="3 6" id="KW-0597">Phosphoprotein</keyword>
<dbReference type="InterPro" id="IPR003661">
    <property type="entry name" value="HisK_dim/P_dom"/>
</dbReference>
<feature type="domain" description="Histidine kinase" evidence="7">
    <location>
        <begin position="142"/>
        <end position="360"/>
    </location>
</feature>
<feature type="domain" description="Response regulatory" evidence="8">
    <location>
        <begin position="6"/>
        <end position="126"/>
    </location>
</feature>
<sequence>MSAPIRVLMIEDNPADARLLAEMVGDMGAEGLDCELVWSETLESGRQRLDANEVDVVLLDLGLPGSNGLPTLHRLLADGPCRAALVIFSGQGDEELALQALQAGAQDYLVKGQIDAPALARTIRRAIGRAQADHAKSRFLAGISHELRAPLNGILGFAQLMQLDDTLSDRHRRSAGLIRNSGEHLLRLINDILDLAKDEAGRLELDPRPFELEPLVQIVTSIARVKAAQKPGLALQVELAPELPRQMHGDDQRLRQVLLNLLDNAVKFTEAGAVTLRLRAATPGRLCCEVDDTGPGLTDEQRARLFQPFEQVGERLQRCQGTGLGLVISRQLVRLMGGELRASAREGGGNRFAFEVDLAPVAA</sequence>
<dbReference type="Proteomes" id="UP000737171">
    <property type="component" value="Unassembled WGS sequence"/>
</dbReference>
<dbReference type="CDD" id="cd00156">
    <property type="entry name" value="REC"/>
    <property type="match status" value="1"/>
</dbReference>